<dbReference type="EMBL" id="ANIE01000006">
    <property type="protein sequence ID" value="KEF31098.1"/>
    <property type="molecule type" value="Genomic_DNA"/>
</dbReference>
<dbReference type="AlphaFoldDB" id="A0A072N2F6"/>
<feature type="compositionally biased region" description="Polar residues" evidence="5">
    <location>
        <begin position="8"/>
        <end position="25"/>
    </location>
</feature>
<evidence type="ECO:0000256" key="3">
    <source>
        <dbReference type="ARBA" id="ARBA00022989"/>
    </source>
</evidence>
<evidence type="ECO:0000256" key="5">
    <source>
        <dbReference type="SAM" id="MobiDB-lite"/>
    </source>
</evidence>
<evidence type="ECO:0000256" key="4">
    <source>
        <dbReference type="ARBA" id="ARBA00023136"/>
    </source>
</evidence>
<keyword evidence="7" id="KW-1185">Reference proteome</keyword>
<gene>
    <name evidence="6" type="ORF">D777_02251</name>
</gene>
<dbReference type="STRING" id="1137280.D777_02251"/>
<keyword evidence="2" id="KW-0812">Transmembrane</keyword>
<protein>
    <recommendedName>
        <fullName evidence="8">TolA protein</fullName>
    </recommendedName>
</protein>
<dbReference type="GO" id="GO:0016020">
    <property type="term" value="C:membrane"/>
    <property type="evidence" value="ECO:0007669"/>
    <property type="project" value="UniProtKB-SubCell"/>
</dbReference>
<comment type="subcellular location">
    <subcellularLocation>
        <location evidence="1">Membrane</location>
        <topology evidence="1">Single-pass membrane protein</topology>
    </subcellularLocation>
</comment>
<keyword evidence="3" id="KW-1133">Transmembrane helix</keyword>
<dbReference type="Proteomes" id="UP000035057">
    <property type="component" value="Unassembled WGS sequence"/>
</dbReference>
<dbReference type="NCBIfam" id="TIGR01352">
    <property type="entry name" value="tonB_Cterm"/>
    <property type="match status" value="1"/>
</dbReference>
<dbReference type="Gene3D" id="3.30.1150.10">
    <property type="match status" value="1"/>
</dbReference>
<comment type="caution">
    <text evidence="6">The sequence shown here is derived from an EMBL/GenBank/DDBJ whole genome shotgun (WGS) entry which is preliminary data.</text>
</comment>
<name>A0A072N2F6_9GAMM</name>
<evidence type="ECO:0000313" key="6">
    <source>
        <dbReference type="EMBL" id="KEF31098.1"/>
    </source>
</evidence>
<feature type="region of interest" description="Disordered" evidence="5">
    <location>
        <begin position="1"/>
        <end position="28"/>
    </location>
</feature>
<organism evidence="6 7">
    <name type="scientific">Marinobacter nitratireducens</name>
    <dbReference type="NCBI Taxonomy" id="1137280"/>
    <lineage>
        <taxon>Bacteria</taxon>
        <taxon>Pseudomonadati</taxon>
        <taxon>Pseudomonadota</taxon>
        <taxon>Gammaproteobacteria</taxon>
        <taxon>Pseudomonadales</taxon>
        <taxon>Marinobacteraceae</taxon>
        <taxon>Marinobacter</taxon>
    </lineage>
</organism>
<dbReference type="SUPFAM" id="SSF74653">
    <property type="entry name" value="TolA/TonB C-terminal domain"/>
    <property type="match status" value="1"/>
</dbReference>
<dbReference type="PATRIC" id="fig|1137280.3.peg.2065"/>
<evidence type="ECO:0000256" key="2">
    <source>
        <dbReference type="ARBA" id="ARBA00022692"/>
    </source>
</evidence>
<keyword evidence="4" id="KW-0472">Membrane</keyword>
<accession>A0A072N2F6</accession>
<dbReference type="Pfam" id="PF13103">
    <property type="entry name" value="TonB_2"/>
    <property type="match status" value="1"/>
</dbReference>
<reference evidence="6 7" key="1">
    <citation type="submission" date="2012-12" db="EMBL/GenBank/DDBJ databases">
        <title>Genome assembly of Marinobacter sp. AK21.</title>
        <authorList>
            <person name="Khatri I."/>
            <person name="Kumar R."/>
            <person name="Vaidya B."/>
            <person name="Subramanian S."/>
            <person name="Pinnaka A."/>
        </authorList>
    </citation>
    <scope>NUCLEOTIDE SEQUENCE [LARGE SCALE GENOMIC DNA]</scope>
    <source>
        <strain evidence="6 7">AK21</strain>
    </source>
</reference>
<sequence length="133" mass="14123">MTPRTREQAPSPNENLAKDQNTLTSEAPVKQDPYVALLAVQLAKATEGMRGIAKASNEASKTGESVVTVKVELGLLDNGALTQARIVKSSGDKRIDKAAYRAALAASPYPAPPAGNKAKNRFVVELKLAPERL</sequence>
<proteinExistence type="predicted"/>
<evidence type="ECO:0008006" key="8">
    <source>
        <dbReference type="Google" id="ProtNLM"/>
    </source>
</evidence>
<evidence type="ECO:0000313" key="7">
    <source>
        <dbReference type="Proteomes" id="UP000035057"/>
    </source>
</evidence>
<evidence type="ECO:0000256" key="1">
    <source>
        <dbReference type="ARBA" id="ARBA00004167"/>
    </source>
</evidence>
<dbReference type="InterPro" id="IPR006260">
    <property type="entry name" value="TonB/TolA_C"/>
</dbReference>